<feature type="transmembrane region" description="Helical" evidence="8">
    <location>
        <begin position="758"/>
        <end position="783"/>
    </location>
</feature>
<evidence type="ECO:0000256" key="5">
    <source>
        <dbReference type="ARBA" id="ARBA00022989"/>
    </source>
</evidence>
<dbReference type="GO" id="GO:0051033">
    <property type="term" value="F:RNA transmembrane transporter activity"/>
    <property type="evidence" value="ECO:0007669"/>
    <property type="project" value="TreeGrafter"/>
</dbReference>
<dbReference type="InterPro" id="IPR025958">
    <property type="entry name" value="SID1_TM_fam"/>
</dbReference>
<evidence type="ECO:0008006" key="11">
    <source>
        <dbReference type="Google" id="ProtNLM"/>
    </source>
</evidence>
<feature type="transmembrane region" description="Helical" evidence="8">
    <location>
        <begin position="674"/>
        <end position="695"/>
    </location>
</feature>
<feature type="transmembrane region" description="Helical" evidence="8">
    <location>
        <begin position="567"/>
        <end position="586"/>
    </location>
</feature>
<keyword evidence="4" id="KW-0732">Signal</keyword>
<dbReference type="GO" id="GO:0003725">
    <property type="term" value="F:double-stranded RNA binding"/>
    <property type="evidence" value="ECO:0007669"/>
    <property type="project" value="TreeGrafter"/>
</dbReference>
<feature type="transmembrane region" description="Helical" evidence="8">
    <location>
        <begin position="409"/>
        <end position="429"/>
    </location>
</feature>
<dbReference type="PANTHER" id="PTHR12185">
    <property type="entry name" value="SID1 TRANSMEMBRANE FAMILY MEMEBER"/>
    <property type="match status" value="1"/>
</dbReference>
<dbReference type="Pfam" id="PF13965">
    <property type="entry name" value="SID-1_RNA_chan"/>
    <property type="match status" value="1"/>
</dbReference>
<evidence type="ECO:0000313" key="10">
    <source>
        <dbReference type="Proteomes" id="UP000694402"/>
    </source>
</evidence>
<protein>
    <recommendedName>
        <fullName evidence="11">SID1 transmembrane family member 2</fullName>
    </recommendedName>
</protein>
<keyword evidence="10" id="KW-1185">Reference proteome</keyword>
<evidence type="ECO:0000313" key="9">
    <source>
        <dbReference type="Ensembl" id="ENSOTSP00005043019.2"/>
    </source>
</evidence>
<name>A0A8C8G0A4_ONCTS</name>
<evidence type="ECO:0000256" key="3">
    <source>
        <dbReference type="ARBA" id="ARBA00022692"/>
    </source>
</evidence>
<dbReference type="PANTHER" id="PTHR12185:SF16">
    <property type="entry name" value="SID1 TRANSMEMBRANE FAMILY MEMBER 2"/>
    <property type="match status" value="1"/>
</dbReference>
<feature type="transmembrane region" description="Helical" evidence="8">
    <location>
        <begin position="509"/>
        <end position="530"/>
    </location>
</feature>
<comment type="similarity">
    <text evidence="2">Belongs to the SID1 family.</text>
</comment>
<dbReference type="GO" id="GO:0005886">
    <property type="term" value="C:plasma membrane"/>
    <property type="evidence" value="ECO:0007669"/>
    <property type="project" value="TreeGrafter"/>
</dbReference>
<evidence type="ECO:0000256" key="2">
    <source>
        <dbReference type="ARBA" id="ARBA00006618"/>
    </source>
</evidence>
<keyword evidence="5 8" id="KW-1133">Transmembrane helix</keyword>
<organism evidence="9 10">
    <name type="scientific">Oncorhynchus tshawytscha</name>
    <name type="common">Chinook salmon</name>
    <name type="synonym">Salmo tshawytscha</name>
    <dbReference type="NCBI Taxonomy" id="74940"/>
    <lineage>
        <taxon>Eukaryota</taxon>
        <taxon>Metazoa</taxon>
        <taxon>Chordata</taxon>
        <taxon>Craniata</taxon>
        <taxon>Vertebrata</taxon>
        <taxon>Euteleostomi</taxon>
        <taxon>Actinopterygii</taxon>
        <taxon>Neopterygii</taxon>
        <taxon>Teleostei</taxon>
        <taxon>Protacanthopterygii</taxon>
        <taxon>Salmoniformes</taxon>
        <taxon>Salmonidae</taxon>
        <taxon>Salmoninae</taxon>
        <taxon>Oncorhynchus</taxon>
    </lineage>
</organism>
<dbReference type="GeneTree" id="ENSGT00390000010091"/>
<dbReference type="GO" id="GO:0005764">
    <property type="term" value="C:lysosome"/>
    <property type="evidence" value="ECO:0007669"/>
    <property type="project" value="TreeGrafter"/>
</dbReference>
<sequence length="799" mass="90290">MLLLSSDGSKTKTVVQKDAEFDVTYNDTVTSDNQIIYAFNHTVSRNKTEGVRVTVDVLSEGAESSPILFVVRQKQAVLSFQVPLILRGLYQRKYPYAHVGRTLCQPPTRSLTETQYFFVDVSTLSSLGTHYQLRISRVDSFTLHTDKKFSFTASPSQPQYFKYVFPDGVDTVIVKVNSEMTFPCSVMSIQDIQCPVYDLDNNVAFIGMYQTMTKTAAITVQRKDFPSNSFYVVVVVKTEDEACGGPLRFYPLRPDELIDAGNRSKTLDVVVSPAISSDVYVMGMLFCLGIFLSFYLLTFLVACVENKRSVDRPTVPGVTPVSPYEYGSFVTDKRTVSSLSLSLRLSERSLESVAGRSRQESLSSIEEDDYDTLADIDSDKNIVRTKKYLCVSDLARKDKRVLSKKYQIYFWNIATIGVFYALPVIQLVITYQTVVNVTGNQDICYYNFLCAHPLGNLSAFNNILSNLGYVMLGLLFLLIVLQRDVIHSRALDRNDLNALECGIPKHFGLFYAMGTALMMEGLLSACYHVCPNYTNFQFDTSFMYMIAGLCVLKLYQKRHPDINASAYTAYACLAAVIFFSVLGVVFGKGNMVFWIVFSVLHILATMLLSTQLYYMGRWRLDSGILRRIVYVIYTDCIRQCSGPMYIDRMVLLVMGNIVNWSLAAYGLLKTPNDFASYLLAIAICNLLLYFAFYIIMKLRSGERIQCMAMVCILFTAVVWGFALFFFFQGLSTWQKTPAESREHNRDCIVLSFFDDHDIWHFLSSIAMFGSFLVSVCLVCACTVDEDKAGDHSVMLIEFK</sequence>
<reference evidence="9" key="2">
    <citation type="submission" date="2025-09" db="UniProtKB">
        <authorList>
            <consortium name="Ensembl"/>
        </authorList>
    </citation>
    <scope>IDENTIFICATION</scope>
</reference>
<accession>A0A8C8G0A4</accession>
<keyword evidence="6 8" id="KW-0472">Membrane</keyword>
<reference evidence="9" key="1">
    <citation type="submission" date="2025-08" db="UniProtKB">
        <authorList>
            <consortium name="Ensembl"/>
        </authorList>
    </citation>
    <scope>IDENTIFICATION</scope>
</reference>
<comment type="subcellular location">
    <subcellularLocation>
        <location evidence="1">Membrane</location>
        <topology evidence="1">Multi-pass membrane protein</topology>
    </subcellularLocation>
</comment>
<gene>
    <name evidence="9" type="primary">SIDT2</name>
</gene>
<dbReference type="Ensembl" id="ENSOTST00005046805.2">
    <property type="protein sequence ID" value="ENSOTSP00005043019.2"/>
    <property type="gene ID" value="ENSOTSG00005020542.2"/>
</dbReference>
<evidence type="ECO:0000256" key="6">
    <source>
        <dbReference type="ARBA" id="ARBA00023136"/>
    </source>
</evidence>
<keyword evidence="7" id="KW-0325">Glycoprotein</keyword>
<keyword evidence="3 8" id="KW-0812">Transmembrane</keyword>
<feature type="transmembrane region" description="Helical" evidence="8">
    <location>
        <begin position="707"/>
        <end position="727"/>
    </location>
</feature>
<evidence type="ECO:0000256" key="8">
    <source>
        <dbReference type="SAM" id="Phobius"/>
    </source>
</evidence>
<dbReference type="Proteomes" id="UP000694402">
    <property type="component" value="Unassembled WGS sequence"/>
</dbReference>
<feature type="transmembrane region" description="Helical" evidence="8">
    <location>
        <begin position="463"/>
        <end position="481"/>
    </location>
</feature>
<evidence type="ECO:0000256" key="4">
    <source>
        <dbReference type="ARBA" id="ARBA00022729"/>
    </source>
</evidence>
<dbReference type="AlphaFoldDB" id="A0A8C8G0A4"/>
<feature type="transmembrane region" description="Helical" evidence="8">
    <location>
        <begin position="592"/>
        <end position="614"/>
    </location>
</feature>
<feature type="transmembrane region" description="Helical" evidence="8">
    <location>
        <begin position="279"/>
        <end position="304"/>
    </location>
</feature>
<evidence type="ECO:0000256" key="7">
    <source>
        <dbReference type="ARBA" id="ARBA00023180"/>
    </source>
</evidence>
<evidence type="ECO:0000256" key="1">
    <source>
        <dbReference type="ARBA" id="ARBA00004141"/>
    </source>
</evidence>
<proteinExistence type="inferred from homology"/>